<name>A0A385YW24_9BACL</name>
<accession>A0A385YW24</accession>
<dbReference type="InterPro" id="IPR002575">
    <property type="entry name" value="Aminoglycoside_PTrfase"/>
</dbReference>
<dbReference type="KEGG" id="paek:D3873_07440"/>
<sequence length="296" mass="35068">MSLSASSDSPSLLSWPTPLFHVNPTRRIQLKENVWRVESGTKKKSLKRYDSYYLFQKVVDIHQSLSEINFPHILPLSSDFTSLEIMQPWVQTNSVHQFESSVIRKRAWNALKKLHNTNRVIDWQNVGNIPPFDLIKKWSYRIDQFHKYQDFIEHYLGKKLFQLIASSASTFTEKLTPFSTDSNTLLHGDIVHHNFIFAEKETYLIDFDLACLGNEKQEEILLFHRFLPYMNYHLPQLIYEFPEAEELVDYLKIPNEIMREWIYAAKLPESQLPIAIPRLRAFTQKAMPQFQNLWYN</sequence>
<proteinExistence type="predicted"/>
<dbReference type="Pfam" id="PF01636">
    <property type="entry name" value="APH"/>
    <property type="match status" value="1"/>
</dbReference>
<dbReference type="OrthoDB" id="2373610at2"/>
<dbReference type="EMBL" id="CP032418">
    <property type="protein sequence ID" value="AYC29733.1"/>
    <property type="molecule type" value="Genomic_DNA"/>
</dbReference>
<dbReference type="Gene3D" id="3.90.1200.10">
    <property type="match status" value="1"/>
</dbReference>
<dbReference type="InterPro" id="IPR011009">
    <property type="entry name" value="Kinase-like_dom_sf"/>
</dbReference>
<keyword evidence="3" id="KW-1185">Reference proteome</keyword>
<evidence type="ECO:0000313" key="3">
    <source>
        <dbReference type="Proteomes" id="UP000265725"/>
    </source>
</evidence>
<evidence type="ECO:0000313" key="2">
    <source>
        <dbReference type="EMBL" id="AYC29733.1"/>
    </source>
</evidence>
<dbReference type="Proteomes" id="UP000265725">
    <property type="component" value="Chromosome"/>
</dbReference>
<organism evidence="2 3">
    <name type="scientific">Paenisporosarcina cavernae</name>
    <dbReference type="NCBI Taxonomy" id="2320858"/>
    <lineage>
        <taxon>Bacteria</taxon>
        <taxon>Bacillati</taxon>
        <taxon>Bacillota</taxon>
        <taxon>Bacilli</taxon>
        <taxon>Bacillales</taxon>
        <taxon>Caryophanaceae</taxon>
        <taxon>Paenisporosarcina</taxon>
    </lineage>
</organism>
<reference evidence="3" key="1">
    <citation type="submission" date="2018-09" db="EMBL/GenBank/DDBJ databases">
        <authorList>
            <person name="Zhu H."/>
        </authorList>
    </citation>
    <scope>NUCLEOTIDE SEQUENCE [LARGE SCALE GENOMIC DNA]</scope>
    <source>
        <strain evidence="3">K2R23-3</strain>
    </source>
</reference>
<dbReference type="SUPFAM" id="SSF56112">
    <property type="entry name" value="Protein kinase-like (PK-like)"/>
    <property type="match status" value="1"/>
</dbReference>
<gene>
    <name evidence="2" type="ORF">D3873_07440</name>
</gene>
<feature type="domain" description="Aminoglycoside phosphotransferase" evidence="1">
    <location>
        <begin position="80"/>
        <end position="213"/>
    </location>
</feature>
<protein>
    <recommendedName>
        <fullName evidence="1">Aminoglycoside phosphotransferase domain-containing protein</fullName>
    </recommendedName>
</protein>
<evidence type="ECO:0000259" key="1">
    <source>
        <dbReference type="Pfam" id="PF01636"/>
    </source>
</evidence>
<dbReference type="AlphaFoldDB" id="A0A385YW24"/>